<comment type="similarity">
    <text evidence="2">Belongs to the binding-protein-dependent transport system permease family. FecCD subfamily.</text>
</comment>
<dbReference type="GO" id="GO:0022857">
    <property type="term" value="F:transmembrane transporter activity"/>
    <property type="evidence" value="ECO:0007669"/>
    <property type="project" value="InterPro"/>
</dbReference>
<evidence type="ECO:0000256" key="2">
    <source>
        <dbReference type="ARBA" id="ARBA00007935"/>
    </source>
</evidence>
<proteinExistence type="inferred from homology"/>
<dbReference type="AlphaFoldDB" id="A0A6B8WDP1"/>
<organism evidence="9 10">
    <name type="scientific">Corynebacterium occultum</name>
    <dbReference type="NCBI Taxonomy" id="2675219"/>
    <lineage>
        <taxon>Bacteria</taxon>
        <taxon>Bacillati</taxon>
        <taxon>Actinomycetota</taxon>
        <taxon>Actinomycetes</taxon>
        <taxon>Mycobacteriales</taxon>
        <taxon>Corynebacteriaceae</taxon>
        <taxon>Corynebacterium</taxon>
    </lineage>
</organism>
<accession>A0A6B8WDP1</accession>
<feature type="transmembrane region" description="Helical" evidence="8">
    <location>
        <begin position="327"/>
        <end position="347"/>
    </location>
</feature>
<evidence type="ECO:0000256" key="8">
    <source>
        <dbReference type="SAM" id="Phobius"/>
    </source>
</evidence>
<comment type="subcellular location">
    <subcellularLocation>
        <location evidence="1">Cell membrane</location>
        <topology evidence="1">Multi-pass membrane protein</topology>
    </subcellularLocation>
</comment>
<protein>
    <submittedName>
        <fullName evidence="9">Ferric enterobactin transport system permease protein FepG</fullName>
    </submittedName>
</protein>
<gene>
    <name evidence="9" type="primary">fepG2</name>
    <name evidence="9" type="ORF">COCCU_11030</name>
</gene>
<sequence length="353" mass="36399">MISTDTRERAAPGMLRLRFGRAHLGTSRRTLILGVVLLAALLGLTLGSLASGSITLGFGEIFAALGHQAGEARTEKIIWDIRLPRVVTGITVGLALGAAGCVFQSVSRNALGSPDIIGFTTGAATGAVVQIVFFDRGSTATALAAVTTGMITALVVYLLSRKRGSSGGSRLVLIGIGVGAMLSAVNTMVLAYGELDLTVKARIWLSGSLNSRAWSDAMPVLLTLLIALPLLIWLSRSLDVLEMGDDQAQQLGVNTEKVRLATMVLGVALTAAAVAAAGPIAFIALAAPQLVRQLTRAAKVQVISSALVGAVLLVAADLVSVHLPVNIAMPVGLTTGLIGGLYLLLLLSRQKAV</sequence>
<reference evidence="9 10" key="1">
    <citation type="submission" date="2019-11" db="EMBL/GenBank/DDBJ databases">
        <title>Complete genome sequence of Corynebacterium kalinowskii 1959, a novel Corynebacterium species isolated from soil of a small paddock in Vilsendorf, Germany.</title>
        <authorList>
            <person name="Schaffert L."/>
            <person name="Ruwe M."/>
            <person name="Milse J."/>
            <person name="Hanuschka K."/>
            <person name="Ortseifen V."/>
            <person name="Droste J."/>
            <person name="Brandt D."/>
            <person name="Schlueter L."/>
            <person name="Kutter Y."/>
            <person name="Vinke S."/>
            <person name="Viehoefer P."/>
            <person name="Jacob L."/>
            <person name="Luebke N.-C."/>
            <person name="Schulte-Berndt E."/>
            <person name="Hain C."/>
            <person name="Linder M."/>
            <person name="Schmidt P."/>
            <person name="Wollenschlaeger L."/>
            <person name="Luttermann T."/>
            <person name="Thieme E."/>
            <person name="Hassa J."/>
            <person name="Haak M."/>
            <person name="Wittchen M."/>
            <person name="Mentz A."/>
            <person name="Persicke M."/>
            <person name="Busche T."/>
            <person name="Ruckert C."/>
        </authorList>
    </citation>
    <scope>NUCLEOTIDE SEQUENCE [LARGE SCALE GENOMIC DNA]</scope>
    <source>
        <strain evidence="9 10">2039</strain>
    </source>
</reference>
<dbReference type="CDD" id="cd06550">
    <property type="entry name" value="TM_ABC_iron-siderophores_like"/>
    <property type="match status" value="1"/>
</dbReference>
<evidence type="ECO:0000313" key="10">
    <source>
        <dbReference type="Proteomes" id="UP000424462"/>
    </source>
</evidence>
<keyword evidence="3" id="KW-0813">Transport</keyword>
<dbReference type="GO" id="GO:0033214">
    <property type="term" value="P:siderophore-iron import into cell"/>
    <property type="evidence" value="ECO:0007669"/>
    <property type="project" value="TreeGrafter"/>
</dbReference>
<dbReference type="PANTHER" id="PTHR30472">
    <property type="entry name" value="FERRIC ENTEROBACTIN TRANSPORT SYSTEM PERMEASE PROTEIN"/>
    <property type="match status" value="1"/>
</dbReference>
<dbReference type="RefSeq" id="WP_231598747.1">
    <property type="nucleotide sequence ID" value="NZ_CP046455.1"/>
</dbReference>
<dbReference type="InterPro" id="IPR000522">
    <property type="entry name" value="ABC_transptr_permease_BtuC"/>
</dbReference>
<evidence type="ECO:0000256" key="6">
    <source>
        <dbReference type="ARBA" id="ARBA00022989"/>
    </source>
</evidence>
<keyword evidence="6 8" id="KW-1133">Transmembrane helix</keyword>
<keyword evidence="7 8" id="KW-0472">Membrane</keyword>
<feature type="transmembrane region" description="Helical" evidence="8">
    <location>
        <begin position="171"/>
        <end position="193"/>
    </location>
</feature>
<dbReference type="InterPro" id="IPR037294">
    <property type="entry name" value="ABC_BtuC-like"/>
</dbReference>
<dbReference type="PANTHER" id="PTHR30472:SF24">
    <property type="entry name" value="FERRIC ENTEROBACTIN TRANSPORT SYSTEM PERMEASE PROTEIN FEPG"/>
    <property type="match status" value="1"/>
</dbReference>
<name>A0A6B8WDP1_9CORY</name>
<dbReference type="EMBL" id="CP046455">
    <property type="protein sequence ID" value="QGU08120.1"/>
    <property type="molecule type" value="Genomic_DNA"/>
</dbReference>
<evidence type="ECO:0000256" key="4">
    <source>
        <dbReference type="ARBA" id="ARBA00022475"/>
    </source>
</evidence>
<dbReference type="Gene3D" id="1.10.3470.10">
    <property type="entry name" value="ABC transporter involved in vitamin B12 uptake, BtuC"/>
    <property type="match status" value="1"/>
</dbReference>
<feature type="transmembrane region" description="Helical" evidence="8">
    <location>
        <begin position="116"/>
        <end position="134"/>
    </location>
</feature>
<evidence type="ECO:0000256" key="5">
    <source>
        <dbReference type="ARBA" id="ARBA00022692"/>
    </source>
</evidence>
<feature type="transmembrane region" description="Helical" evidence="8">
    <location>
        <begin position="140"/>
        <end position="159"/>
    </location>
</feature>
<dbReference type="Pfam" id="PF01032">
    <property type="entry name" value="FecCD"/>
    <property type="match status" value="1"/>
</dbReference>
<dbReference type="SUPFAM" id="SSF81345">
    <property type="entry name" value="ABC transporter involved in vitamin B12 uptake, BtuC"/>
    <property type="match status" value="1"/>
</dbReference>
<keyword evidence="10" id="KW-1185">Reference proteome</keyword>
<dbReference type="FunFam" id="1.10.3470.10:FF:000001">
    <property type="entry name" value="Vitamin B12 ABC transporter permease BtuC"/>
    <property type="match status" value="1"/>
</dbReference>
<keyword evidence="5 8" id="KW-0812">Transmembrane</keyword>
<evidence type="ECO:0000256" key="7">
    <source>
        <dbReference type="ARBA" id="ARBA00023136"/>
    </source>
</evidence>
<keyword evidence="4" id="KW-1003">Cell membrane</keyword>
<feature type="transmembrane region" description="Helical" evidence="8">
    <location>
        <begin position="213"/>
        <end position="234"/>
    </location>
</feature>
<dbReference type="GO" id="GO:0005886">
    <property type="term" value="C:plasma membrane"/>
    <property type="evidence" value="ECO:0007669"/>
    <property type="project" value="UniProtKB-SubCell"/>
</dbReference>
<evidence type="ECO:0000256" key="1">
    <source>
        <dbReference type="ARBA" id="ARBA00004651"/>
    </source>
</evidence>
<evidence type="ECO:0000313" key="9">
    <source>
        <dbReference type="EMBL" id="QGU08120.1"/>
    </source>
</evidence>
<evidence type="ECO:0000256" key="3">
    <source>
        <dbReference type="ARBA" id="ARBA00022448"/>
    </source>
</evidence>
<dbReference type="Proteomes" id="UP000424462">
    <property type="component" value="Chromosome"/>
</dbReference>
<dbReference type="KEGG" id="cok:COCCU_11030"/>
<feature type="transmembrane region" description="Helical" evidence="8">
    <location>
        <begin position="83"/>
        <end position="104"/>
    </location>
</feature>